<proteinExistence type="predicted"/>
<evidence type="ECO:0000313" key="2">
    <source>
        <dbReference type="Proteomes" id="UP000563523"/>
    </source>
</evidence>
<accession>A0A850R247</accession>
<dbReference type="Proteomes" id="UP000563523">
    <property type="component" value="Unassembled WGS sequence"/>
</dbReference>
<name>A0A850R247_9LACO</name>
<keyword evidence="2" id="KW-1185">Reference proteome</keyword>
<organism evidence="1 2">
    <name type="scientific">Bombilactobacillus apium</name>
    <dbReference type="NCBI Taxonomy" id="2675299"/>
    <lineage>
        <taxon>Bacteria</taxon>
        <taxon>Bacillati</taxon>
        <taxon>Bacillota</taxon>
        <taxon>Bacilli</taxon>
        <taxon>Lactobacillales</taxon>
        <taxon>Lactobacillaceae</taxon>
        <taxon>Bombilactobacillus</taxon>
    </lineage>
</organism>
<sequence length="94" mass="11013">MNLNPTIHYICIDREPIQHSDTVFISSNHHQEAFEATEELFNSGVKFPLIIHYDRESTSSKERKKGFKDALRKNNLIFDNKKMNLSLILKKHPC</sequence>
<comment type="caution">
    <text evidence="1">The sequence shown here is derived from an EMBL/GenBank/DDBJ whole genome shotgun (WGS) entry which is preliminary data.</text>
</comment>
<dbReference type="Gene3D" id="3.40.50.2300">
    <property type="match status" value="2"/>
</dbReference>
<dbReference type="EMBL" id="JABZEC010000006">
    <property type="protein sequence ID" value="NVY96993.1"/>
    <property type="molecule type" value="Genomic_DNA"/>
</dbReference>
<gene>
    <name evidence="1" type="ORF">HU830_07490</name>
</gene>
<dbReference type="RefSeq" id="WP_176943144.1">
    <property type="nucleotide sequence ID" value="NZ_JABZEC010000006.1"/>
</dbReference>
<dbReference type="AlphaFoldDB" id="A0A850R247"/>
<dbReference type="InterPro" id="IPR028082">
    <property type="entry name" value="Peripla_BP_I"/>
</dbReference>
<protein>
    <submittedName>
        <fullName evidence="1">Uncharacterized protein</fullName>
    </submittedName>
</protein>
<dbReference type="SUPFAM" id="SSF53822">
    <property type="entry name" value="Periplasmic binding protein-like I"/>
    <property type="match status" value="1"/>
</dbReference>
<evidence type="ECO:0000313" key="1">
    <source>
        <dbReference type="EMBL" id="NVY96993.1"/>
    </source>
</evidence>
<reference evidence="1 2" key="1">
    <citation type="submission" date="2020-06" db="EMBL/GenBank/DDBJ databases">
        <authorList>
            <person name="Kang J."/>
        </authorList>
    </citation>
    <scope>NUCLEOTIDE SEQUENCE [LARGE SCALE GENOMIC DNA]</scope>
    <source>
        <strain evidence="1 2">DCY120</strain>
    </source>
</reference>